<dbReference type="AlphaFoldDB" id="A0A199W953"/>
<protein>
    <submittedName>
        <fullName evidence="1">Uncharacterized protein</fullName>
    </submittedName>
</protein>
<gene>
    <name evidence="1" type="ORF">ACMD2_19069</name>
</gene>
<organism evidence="1 2">
    <name type="scientific">Ananas comosus</name>
    <name type="common">Pineapple</name>
    <name type="synonym">Ananas ananas</name>
    <dbReference type="NCBI Taxonomy" id="4615"/>
    <lineage>
        <taxon>Eukaryota</taxon>
        <taxon>Viridiplantae</taxon>
        <taxon>Streptophyta</taxon>
        <taxon>Embryophyta</taxon>
        <taxon>Tracheophyta</taxon>
        <taxon>Spermatophyta</taxon>
        <taxon>Magnoliopsida</taxon>
        <taxon>Liliopsida</taxon>
        <taxon>Poales</taxon>
        <taxon>Bromeliaceae</taxon>
        <taxon>Bromelioideae</taxon>
        <taxon>Ananas</taxon>
    </lineage>
</organism>
<evidence type="ECO:0000313" key="2">
    <source>
        <dbReference type="Proteomes" id="UP000092600"/>
    </source>
</evidence>
<dbReference type="Proteomes" id="UP000092600">
    <property type="component" value="Unassembled WGS sequence"/>
</dbReference>
<evidence type="ECO:0000313" key="1">
    <source>
        <dbReference type="EMBL" id="OAY85425.1"/>
    </source>
</evidence>
<sequence>MYNTKTIYNYSNAKNSSSEDIPKYRRTKRRASEQPLGRIGYVSGGGMTHSWPLKYILLGKAHPPLNVNSAGSFCSSISLFGCSVTSFDEKHAGVCETLTCIAVLNKRPVVEAEYLRQASKVRMLNHQVPIAVILAHAEVRDRHLNPPVLPVVQFQVPVYANRAHMLSAHHDRECRRAIVAVYSSVIVPELARRNIDSVAARVTRNSDTEIRRLFDRVPGGKSTITGLFSQQCGIVSPLNLEQLPCSVVSAPVMAQITSSPAHAQLSLQPGGSTCR</sequence>
<reference evidence="1 2" key="1">
    <citation type="journal article" date="2016" name="DNA Res.">
        <title>The draft genome of MD-2 pineapple using hybrid error correction of long reads.</title>
        <authorList>
            <person name="Redwan R.M."/>
            <person name="Saidin A."/>
            <person name="Kumar S.V."/>
        </authorList>
    </citation>
    <scope>NUCLEOTIDE SEQUENCE [LARGE SCALE GENOMIC DNA]</scope>
    <source>
        <strain evidence="2">cv. MD2</strain>
        <tissue evidence="1">Leaf</tissue>
    </source>
</reference>
<proteinExistence type="predicted"/>
<dbReference type="EMBL" id="LSRQ01000096">
    <property type="protein sequence ID" value="OAY85425.1"/>
    <property type="molecule type" value="Genomic_DNA"/>
</dbReference>
<accession>A0A199W953</accession>
<name>A0A199W953_ANACO</name>
<comment type="caution">
    <text evidence="1">The sequence shown here is derived from an EMBL/GenBank/DDBJ whole genome shotgun (WGS) entry which is preliminary data.</text>
</comment>